<evidence type="ECO:0000313" key="2">
    <source>
        <dbReference type="EMBL" id="SEO25997.1"/>
    </source>
</evidence>
<dbReference type="InterPro" id="IPR000944">
    <property type="entry name" value="Tscrpt_reg_Rrf2"/>
</dbReference>
<dbReference type="Proteomes" id="UP000198847">
    <property type="component" value="Unassembled WGS sequence"/>
</dbReference>
<dbReference type="SUPFAM" id="SSF46785">
    <property type="entry name" value="Winged helix' DNA-binding domain"/>
    <property type="match status" value="1"/>
</dbReference>
<dbReference type="GO" id="GO:0005829">
    <property type="term" value="C:cytosol"/>
    <property type="evidence" value="ECO:0007669"/>
    <property type="project" value="TreeGrafter"/>
</dbReference>
<gene>
    <name evidence="2" type="ORF">SAMN04490178_1015</name>
</gene>
<keyword evidence="3" id="KW-1185">Reference proteome</keyword>
<proteinExistence type="predicted"/>
<dbReference type="STRING" id="112903.SAMN04490178_1015"/>
<dbReference type="GO" id="GO:0003700">
    <property type="term" value="F:DNA-binding transcription factor activity"/>
    <property type="evidence" value="ECO:0007669"/>
    <property type="project" value="TreeGrafter"/>
</dbReference>
<dbReference type="FunFam" id="1.10.10.10:FF:000164">
    <property type="entry name" value="Transcriptional regulator, Rrf2 family"/>
    <property type="match status" value="1"/>
</dbReference>
<dbReference type="GO" id="GO:0003677">
    <property type="term" value="F:DNA binding"/>
    <property type="evidence" value="ECO:0007669"/>
    <property type="project" value="UniProtKB-KW"/>
</dbReference>
<dbReference type="InterPro" id="IPR036388">
    <property type="entry name" value="WH-like_DNA-bd_sf"/>
</dbReference>
<dbReference type="AlphaFoldDB" id="A0A1H8N8V8"/>
<name>A0A1H8N8V8_9FIRM</name>
<organism evidence="2 3">
    <name type="scientific">Propionispora vibrioides</name>
    <dbReference type="NCBI Taxonomy" id="112903"/>
    <lineage>
        <taxon>Bacteria</taxon>
        <taxon>Bacillati</taxon>
        <taxon>Bacillota</taxon>
        <taxon>Negativicutes</taxon>
        <taxon>Selenomonadales</taxon>
        <taxon>Sporomusaceae</taxon>
        <taxon>Propionispora</taxon>
    </lineage>
</organism>
<dbReference type="Gene3D" id="1.10.10.10">
    <property type="entry name" value="Winged helix-like DNA-binding domain superfamily/Winged helix DNA-binding domain"/>
    <property type="match status" value="1"/>
</dbReference>
<dbReference type="PROSITE" id="PS51197">
    <property type="entry name" value="HTH_RRF2_2"/>
    <property type="match status" value="1"/>
</dbReference>
<evidence type="ECO:0000256" key="1">
    <source>
        <dbReference type="ARBA" id="ARBA00023125"/>
    </source>
</evidence>
<dbReference type="PANTHER" id="PTHR33221:SF5">
    <property type="entry name" value="HTH-TYPE TRANSCRIPTIONAL REGULATOR ISCR"/>
    <property type="match status" value="1"/>
</dbReference>
<sequence>MKLSTKGRYGVAAMYDLALHYGQGPISLKSVAERQKISEHYLEQLMGTLRKAGYVQSIRGAQGGYTLAQHPDTISVGDIIRIMEGPIAPVDCVLTDNKDNNQYCDRASHCVTWGVWAKVRDSINDVLDSISLTDLCHEAKVEGDDVGEKSLL</sequence>
<dbReference type="NCBIfam" id="TIGR00738">
    <property type="entry name" value="rrf2_super"/>
    <property type="match status" value="1"/>
</dbReference>
<dbReference type="PROSITE" id="PS01332">
    <property type="entry name" value="HTH_RRF2_1"/>
    <property type="match status" value="1"/>
</dbReference>
<protein>
    <submittedName>
        <fullName evidence="2">Rrf2 family protein</fullName>
    </submittedName>
</protein>
<accession>A0A1H8N8V8</accession>
<dbReference type="Pfam" id="PF02082">
    <property type="entry name" value="Rrf2"/>
    <property type="match status" value="1"/>
</dbReference>
<dbReference type="OrthoDB" id="9808360at2"/>
<dbReference type="EMBL" id="FODY01000001">
    <property type="protein sequence ID" value="SEO25997.1"/>
    <property type="molecule type" value="Genomic_DNA"/>
</dbReference>
<dbReference type="InterPro" id="IPR030489">
    <property type="entry name" value="TR_Rrf2-type_CS"/>
</dbReference>
<reference evidence="2 3" key="1">
    <citation type="submission" date="2016-10" db="EMBL/GenBank/DDBJ databases">
        <authorList>
            <person name="de Groot N.N."/>
        </authorList>
    </citation>
    <scope>NUCLEOTIDE SEQUENCE [LARGE SCALE GENOMIC DNA]</scope>
    <source>
        <strain evidence="2 3">DSM 13305</strain>
    </source>
</reference>
<keyword evidence="1" id="KW-0238">DNA-binding</keyword>
<dbReference type="RefSeq" id="WP_091743349.1">
    <property type="nucleotide sequence ID" value="NZ_FODY01000001.1"/>
</dbReference>
<evidence type="ECO:0000313" key="3">
    <source>
        <dbReference type="Proteomes" id="UP000198847"/>
    </source>
</evidence>
<dbReference type="PANTHER" id="PTHR33221">
    <property type="entry name" value="WINGED HELIX-TURN-HELIX TRANSCRIPTIONAL REGULATOR, RRF2 FAMILY"/>
    <property type="match status" value="1"/>
</dbReference>
<dbReference type="InterPro" id="IPR036390">
    <property type="entry name" value="WH_DNA-bd_sf"/>
</dbReference>